<organism evidence="4 5">
    <name type="scientific">Enterocloster bolteae (strain ATCC BAA-613 / DSM 15670 / CCUG 46953 / JCM 12243 / WAL 16351)</name>
    <name type="common">Clostridium bolteae</name>
    <dbReference type="NCBI Taxonomy" id="411902"/>
    <lineage>
        <taxon>Bacteria</taxon>
        <taxon>Bacillati</taxon>
        <taxon>Bacillota</taxon>
        <taxon>Clostridia</taxon>
        <taxon>Lachnospirales</taxon>
        <taxon>Lachnospiraceae</taxon>
        <taxon>Enterocloster</taxon>
    </lineage>
</organism>
<evidence type="ECO:0000313" key="4">
    <source>
        <dbReference type="EMBL" id="EDP19257.1"/>
    </source>
</evidence>
<evidence type="ECO:0000256" key="2">
    <source>
        <dbReference type="SAM" id="Coils"/>
    </source>
</evidence>
<evidence type="ECO:0000313" key="5">
    <source>
        <dbReference type="Proteomes" id="UP000005396"/>
    </source>
</evidence>
<dbReference type="eggNOG" id="COG5377">
    <property type="taxonomic scope" value="Bacteria"/>
</dbReference>
<protein>
    <recommendedName>
        <fullName evidence="3">YqaJ viral recombinase domain-containing protein</fullName>
    </recommendedName>
</protein>
<sequence length="309" mass="35942">MITKVSTLGMTHEEWLKRRKEGIGGSDAGAICGLNPYASPMSVYQDKTSQEISASDNEAMRQGRDLEEYVARRFTEAIGLKVRKSNMMYVNSRYPFMLADVDRLVVGEDAGLECKTASAYNADKWKDGEIPPHYVIQCYHYMAVTGRKNWYIAVVVLGQGFQYRKLSWDEEMIRNLISIEDDFWNSHVLKRVMPDPDGSNACDEVLEQYFHHARKGTAVPLIGFDEKLNRRQEIVQLMKKLEQEQKQIEQEIKLYMKDNESAFNERYRITWTNVDTARLDTKRVKEEKPEVYRQFMQTTSSRRFTVKAA</sequence>
<dbReference type="AlphaFoldDB" id="A8RIH2"/>
<dbReference type="Gene3D" id="3.90.320.10">
    <property type="match status" value="1"/>
</dbReference>
<dbReference type="InterPro" id="IPR019080">
    <property type="entry name" value="YqaJ_viral_recombinase"/>
</dbReference>
<reference evidence="4 5" key="1">
    <citation type="submission" date="2007-08" db="EMBL/GenBank/DDBJ databases">
        <authorList>
            <person name="Fulton L."/>
            <person name="Clifton S."/>
            <person name="Fulton B."/>
            <person name="Xu J."/>
            <person name="Minx P."/>
            <person name="Pepin K.H."/>
            <person name="Johnson M."/>
            <person name="Thiruvilangam P."/>
            <person name="Bhonagiri V."/>
            <person name="Nash W.E."/>
            <person name="Mardis E.R."/>
            <person name="Wilson R.K."/>
        </authorList>
    </citation>
    <scope>NUCLEOTIDE SEQUENCE [LARGE SCALE GENOMIC DNA]</scope>
    <source>
        <strain evidence="5">ATCC BAA-613 / DSM 15670 / CCUG 46953 / JCM 12243 / WAL 16351</strain>
    </source>
</reference>
<dbReference type="PANTHER" id="PTHR46609">
    <property type="entry name" value="EXONUCLEASE, PHAGE-TYPE/RECB, C-TERMINAL DOMAIN-CONTAINING PROTEIN"/>
    <property type="match status" value="1"/>
</dbReference>
<dbReference type="HOGENOM" id="CLU_049574_1_1_9"/>
<reference evidence="4 5" key="2">
    <citation type="submission" date="2007-09" db="EMBL/GenBank/DDBJ databases">
        <title>Draft genome sequence of Clostridium bolteae (ATCC BAA-613).</title>
        <authorList>
            <person name="Sudarsanam P."/>
            <person name="Ley R."/>
            <person name="Guruge J."/>
            <person name="Turnbaugh P.J."/>
            <person name="Mahowald M."/>
            <person name="Liep D."/>
            <person name="Gordon J."/>
        </authorList>
    </citation>
    <scope>NUCLEOTIDE SEQUENCE [LARGE SCALE GENOMIC DNA]</scope>
    <source>
        <strain evidence="5">ATCC BAA-613 / DSM 15670 / CCUG 46953 / JCM 12243 / WAL 16351</strain>
    </source>
</reference>
<feature type="domain" description="YqaJ viral recombinase" evidence="3">
    <location>
        <begin position="14"/>
        <end position="147"/>
    </location>
</feature>
<comment type="caution">
    <text evidence="4">The sequence shown here is derived from an EMBL/GenBank/DDBJ whole genome shotgun (WGS) entry which is preliminary data.</text>
</comment>
<dbReference type="GO" id="GO:0016787">
    <property type="term" value="F:hydrolase activity"/>
    <property type="evidence" value="ECO:0007669"/>
    <property type="project" value="UniProtKB-KW"/>
</dbReference>
<dbReference type="Pfam" id="PF09588">
    <property type="entry name" value="YqaJ"/>
    <property type="match status" value="1"/>
</dbReference>
<evidence type="ECO:0000256" key="1">
    <source>
        <dbReference type="ARBA" id="ARBA00022801"/>
    </source>
</evidence>
<dbReference type="InterPro" id="IPR051703">
    <property type="entry name" value="NF-kappa-B_Signaling_Reg"/>
</dbReference>
<keyword evidence="1" id="KW-0378">Hydrolase</keyword>
<keyword evidence="2" id="KW-0175">Coiled coil</keyword>
<dbReference type="SUPFAM" id="SSF52980">
    <property type="entry name" value="Restriction endonuclease-like"/>
    <property type="match status" value="1"/>
</dbReference>
<dbReference type="NCBIfam" id="TIGR03033">
    <property type="entry name" value="phage_rel_nuc"/>
    <property type="match status" value="1"/>
</dbReference>
<dbReference type="Proteomes" id="UP000005396">
    <property type="component" value="Unassembled WGS sequence"/>
</dbReference>
<dbReference type="PANTHER" id="PTHR46609:SF6">
    <property type="entry name" value="EXONUCLEASE, PHAGE-TYPE_RECB, C-TERMINAL DOMAIN-CONTAINING PROTEIN-RELATED"/>
    <property type="match status" value="1"/>
</dbReference>
<dbReference type="InterPro" id="IPR011335">
    <property type="entry name" value="Restrct_endonuc-II-like"/>
</dbReference>
<accession>A8RIH2</accession>
<dbReference type="InterPro" id="IPR011604">
    <property type="entry name" value="PDDEXK-like_dom_sf"/>
</dbReference>
<gene>
    <name evidence="4" type="ORF">CLOBOL_00693</name>
</gene>
<dbReference type="EMBL" id="ABCC02000009">
    <property type="protein sequence ID" value="EDP19257.1"/>
    <property type="molecule type" value="Genomic_DNA"/>
</dbReference>
<feature type="coiled-coil region" evidence="2">
    <location>
        <begin position="224"/>
        <end position="258"/>
    </location>
</feature>
<name>A8RIH2_ENTBW</name>
<dbReference type="RefSeq" id="WP_002566990.1">
    <property type="nucleotide sequence ID" value="NZ_DS480669.1"/>
</dbReference>
<dbReference type="InterPro" id="IPR017482">
    <property type="entry name" value="Lambda-type_endonuclease"/>
</dbReference>
<dbReference type="PaxDb" id="411902-CLOBOL_00693"/>
<proteinExistence type="predicted"/>
<evidence type="ECO:0000259" key="3">
    <source>
        <dbReference type="Pfam" id="PF09588"/>
    </source>
</evidence>